<dbReference type="EMBL" id="BAABDG010000018">
    <property type="protein sequence ID" value="GAA3916356.1"/>
    <property type="molecule type" value="Genomic_DNA"/>
</dbReference>
<comment type="caution">
    <text evidence="1">The sequence shown here is derived from an EMBL/GenBank/DDBJ whole genome shotgun (WGS) entry which is preliminary data.</text>
</comment>
<accession>A0ABP7MAU4</accession>
<reference evidence="2" key="1">
    <citation type="journal article" date="2019" name="Int. J. Syst. Evol. Microbiol.">
        <title>The Global Catalogue of Microorganisms (GCM) 10K type strain sequencing project: providing services to taxonomists for standard genome sequencing and annotation.</title>
        <authorList>
            <consortium name="The Broad Institute Genomics Platform"/>
            <consortium name="The Broad Institute Genome Sequencing Center for Infectious Disease"/>
            <person name="Wu L."/>
            <person name="Ma J."/>
        </authorList>
    </citation>
    <scope>NUCLEOTIDE SEQUENCE [LARGE SCALE GENOMIC DNA]</scope>
    <source>
        <strain evidence="2">JCM 17201</strain>
    </source>
</reference>
<keyword evidence="2" id="KW-1185">Reference proteome</keyword>
<name>A0ABP7MAU4_9GAMM</name>
<evidence type="ECO:0000313" key="2">
    <source>
        <dbReference type="Proteomes" id="UP001499994"/>
    </source>
</evidence>
<dbReference type="RefSeq" id="WP_346083189.1">
    <property type="nucleotide sequence ID" value="NZ_BAABDG010000018.1"/>
</dbReference>
<protein>
    <submittedName>
        <fullName evidence="1">Uncharacterized protein</fullName>
    </submittedName>
</protein>
<organism evidence="1 2">
    <name type="scientific">Gibbsiella dentisursi</name>
    <dbReference type="NCBI Taxonomy" id="796890"/>
    <lineage>
        <taxon>Bacteria</taxon>
        <taxon>Pseudomonadati</taxon>
        <taxon>Pseudomonadota</taxon>
        <taxon>Gammaproteobacteria</taxon>
        <taxon>Enterobacterales</taxon>
        <taxon>Yersiniaceae</taxon>
        <taxon>Gibbsiella</taxon>
    </lineage>
</organism>
<gene>
    <name evidence="1" type="ORF">GCM10022405_46770</name>
</gene>
<evidence type="ECO:0000313" key="1">
    <source>
        <dbReference type="EMBL" id="GAA3916356.1"/>
    </source>
</evidence>
<dbReference type="Proteomes" id="UP001499994">
    <property type="component" value="Unassembled WGS sequence"/>
</dbReference>
<sequence>MFLKSTLTVVSVFFIFCFDAYSGMNELKECKPKVITVSDLAEGAVSIDWRQQRKKDIQRSNQLAHDAKCHFFIIARPAKNSDNIPVTTPPGFSEQREHPLYKDAVNTWLLLHTKKNFRHIILTNELPGWLSPNYFFFVE</sequence>
<proteinExistence type="predicted"/>